<comment type="caution">
    <text evidence="1">The sequence shown here is derived from an EMBL/GenBank/DDBJ whole genome shotgun (WGS) entry which is preliminary data.</text>
</comment>
<keyword evidence="2" id="KW-1185">Reference proteome</keyword>
<dbReference type="AlphaFoldDB" id="A0A7Y0Q7L0"/>
<dbReference type="PROSITE" id="PS51257">
    <property type="entry name" value="PROKAR_LIPOPROTEIN"/>
    <property type="match status" value="1"/>
</dbReference>
<protein>
    <recommendedName>
        <fullName evidence="3">DUF4878 domain-containing protein</fullName>
    </recommendedName>
</protein>
<sequence length="142" mass="16207">MKLFTSIVIAISFLLTGCTGEEEITEIANPELVAVAFFDALYNQKDVKKAASVCSPKLARILLHYKSPTAVGRHLFNMQYDKVEIKPDDSGVKVREQFKDDADIILYFDGYYQEDRIKDVKRVSLKQVDGNWVIDKILKDPF</sequence>
<evidence type="ECO:0000313" key="1">
    <source>
        <dbReference type="EMBL" id="NMP32508.1"/>
    </source>
</evidence>
<reference evidence="1 2" key="1">
    <citation type="submission" date="2020-04" db="EMBL/GenBank/DDBJ databases">
        <title>Thalassotalea sp. M1531, isolated from the surface of marine red alga.</title>
        <authorList>
            <person name="Pang L."/>
            <person name="Lu D.-C."/>
        </authorList>
    </citation>
    <scope>NUCLEOTIDE SEQUENCE [LARGE SCALE GENOMIC DNA]</scope>
    <source>
        <strain evidence="1 2">M1531</strain>
    </source>
</reference>
<name>A0A7Y0Q7L0_9GAMM</name>
<proteinExistence type="predicted"/>
<dbReference type="Proteomes" id="UP000568664">
    <property type="component" value="Unassembled WGS sequence"/>
</dbReference>
<organism evidence="1 2">
    <name type="scientific">Thalassotalea algicola</name>
    <dbReference type="NCBI Taxonomy" id="2716224"/>
    <lineage>
        <taxon>Bacteria</taxon>
        <taxon>Pseudomonadati</taxon>
        <taxon>Pseudomonadota</taxon>
        <taxon>Gammaproteobacteria</taxon>
        <taxon>Alteromonadales</taxon>
        <taxon>Colwelliaceae</taxon>
        <taxon>Thalassotalea</taxon>
    </lineage>
</organism>
<dbReference type="EMBL" id="JABBXH010000004">
    <property type="protein sequence ID" value="NMP32508.1"/>
    <property type="molecule type" value="Genomic_DNA"/>
</dbReference>
<gene>
    <name evidence="1" type="ORF">HII17_13140</name>
</gene>
<evidence type="ECO:0008006" key="3">
    <source>
        <dbReference type="Google" id="ProtNLM"/>
    </source>
</evidence>
<accession>A0A7Y0Q7L0</accession>
<evidence type="ECO:0000313" key="2">
    <source>
        <dbReference type="Proteomes" id="UP000568664"/>
    </source>
</evidence>